<feature type="chain" id="PRO_5038945967" description="Trehalose O-mycolyltransferase" evidence="2">
    <location>
        <begin position="40"/>
        <end position="658"/>
    </location>
</feature>
<dbReference type="InterPro" id="IPR050583">
    <property type="entry name" value="Mycobacterial_A85_antigen"/>
</dbReference>
<dbReference type="PANTHER" id="PTHR48098">
    <property type="entry name" value="ENTEROCHELIN ESTERASE-RELATED"/>
    <property type="match status" value="1"/>
</dbReference>
<feature type="signal peptide" evidence="2">
    <location>
        <begin position="1"/>
        <end position="39"/>
    </location>
</feature>
<gene>
    <name evidence="3" type="ORF">DLJ54_03115</name>
</gene>
<dbReference type="EMBL" id="QHCV01000020">
    <property type="protein sequence ID" value="RAV32498.1"/>
    <property type="molecule type" value="Genomic_DNA"/>
</dbReference>
<feature type="region of interest" description="Disordered" evidence="1">
    <location>
        <begin position="34"/>
        <end position="71"/>
    </location>
</feature>
<dbReference type="AlphaFoldDB" id="A0A364V7A7"/>
<sequence length="658" mass="71173">MRLTAKKSRHSRRVRAAAIALPLSLALTVPMAPSAGAQAGSSRPPGSGTDYLLPGNPPPRTPINTTDQNLPGLPAGVDVEKVEWITDRWANVYIKSAAMPGNPVKVQILLARDWYSQPNKSFPTVWALDGLRARDDESGWTLATNIAAFYADKNVNVVLPVGGQSSFYSDWQQPDNGKFYKWETFLTRELPPILAKGWRSTDQRAIIGLSMGGTAAVNIAERHPEMFQFVGSLSGYLDTTSPGMPQAIGYATNDGGGYDAQKMWGPYGTQDWVDHDPKLGIEQLKGKTVYVSSGNGNAGAYDAPGVLPGVPANTTGMGLEIVSRLTTQTFVNRAQGKGLNLVTAFRPSGTHNWPYWQFEMTQAWPHIADTFKLAPEDRGATCVAGGAIGARAGQFRDQIGECISPEYDGAPNKTRNEPGKIQDFRGGRAYWSPATDAHFLWGRIGARYSELGATTSWLGYPKGEEVSVAGGRGRFVEFENGNIYWTPQTGAVDVNKDIMAKWGETGYENGPLGFPTAPEKAVDGGAVQEFENGVIVRKNGAPGQSAQVNFVQGMIAKKFMESGGPTGPLGFPTTGELGINGGKFSRFEKGSIYWSAPTSAHFILNGPIYDAWGKEQWENGRFGYPTTDQAGIPGGEEVQFQRGKIRVVNNQIQLDPPR</sequence>
<dbReference type="RefSeq" id="WP_113630377.1">
    <property type="nucleotide sequence ID" value="NZ_QHCV01000020.1"/>
</dbReference>
<evidence type="ECO:0000256" key="2">
    <source>
        <dbReference type="SAM" id="SignalP"/>
    </source>
</evidence>
<accession>A0A364V7A7</accession>
<dbReference type="SUPFAM" id="SSF53474">
    <property type="entry name" value="alpha/beta-Hydrolases"/>
    <property type="match status" value="1"/>
</dbReference>
<dbReference type="Proteomes" id="UP000251577">
    <property type="component" value="Unassembled WGS sequence"/>
</dbReference>
<evidence type="ECO:0000313" key="4">
    <source>
        <dbReference type="Proteomes" id="UP000251577"/>
    </source>
</evidence>
<name>A0A364V7A7_9CORY</name>
<proteinExistence type="predicted"/>
<dbReference type="Pfam" id="PF00756">
    <property type="entry name" value="Esterase"/>
    <property type="match status" value="1"/>
</dbReference>
<dbReference type="Pfam" id="PF08310">
    <property type="entry name" value="LGFP"/>
    <property type="match status" value="4"/>
</dbReference>
<comment type="caution">
    <text evidence="3">The sequence shown here is derived from an EMBL/GenBank/DDBJ whole genome shotgun (WGS) entry which is preliminary data.</text>
</comment>
<dbReference type="InterPro" id="IPR000801">
    <property type="entry name" value="Esterase-like"/>
</dbReference>
<keyword evidence="4" id="KW-1185">Reference proteome</keyword>
<dbReference type="InterPro" id="IPR013207">
    <property type="entry name" value="LGFP"/>
</dbReference>
<dbReference type="GO" id="GO:0016747">
    <property type="term" value="F:acyltransferase activity, transferring groups other than amino-acyl groups"/>
    <property type="evidence" value="ECO:0007669"/>
    <property type="project" value="TreeGrafter"/>
</dbReference>
<evidence type="ECO:0000256" key="1">
    <source>
        <dbReference type="SAM" id="MobiDB-lite"/>
    </source>
</evidence>
<protein>
    <recommendedName>
        <fullName evidence="5">Trehalose O-mycolyltransferase</fullName>
    </recommendedName>
</protein>
<dbReference type="Gene3D" id="3.40.50.1820">
    <property type="entry name" value="alpha/beta hydrolase"/>
    <property type="match status" value="1"/>
</dbReference>
<keyword evidence="2" id="KW-0732">Signal</keyword>
<dbReference type="InterPro" id="IPR029058">
    <property type="entry name" value="AB_hydrolase_fold"/>
</dbReference>
<dbReference type="PANTHER" id="PTHR48098:SF1">
    <property type="entry name" value="DIACYLGLYCEROL ACYLTRANSFERASE_MYCOLYLTRANSFERASE AG85A"/>
    <property type="match status" value="1"/>
</dbReference>
<reference evidence="3 4" key="1">
    <citation type="journal article" date="2018" name="Syst. Appl. Microbiol.">
        <title>Corynebacterium heidelbergense sp. nov., isolated from the preen glands of Egyptian geese (Alopochen aegyptiacus).</title>
        <authorList>
            <person name="Braun M.S."/>
            <person name="Wang E."/>
            <person name="Zimmermann S."/>
            <person name="Wink M."/>
        </authorList>
    </citation>
    <scope>NUCLEOTIDE SEQUENCE [LARGE SCALE GENOMIC DNA]</scope>
    <source>
        <strain evidence="3 4">647</strain>
    </source>
</reference>
<organism evidence="3 4">
    <name type="scientific">Corynebacterium heidelbergense</name>
    <dbReference type="NCBI Taxonomy" id="2055947"/>
    <lineage>
        <taxon>Bacteria</taxon>
        <taxon>Bacillati</taxon>
        <taxon>Actinomycetota</taxon>
        <taxon>Actinomycetes</taxon>
        <taxon>Mycobacteriales</taxon>
        <taxon>Corynebacteriaceae</taxon>
        <taxon>Corynebacterium</taxon>
    </lineage>
</organism>
<evidence type="ECO:0000313" key="3">
    <source>
        <dbReference type="EMBL" id="RAV32498.1"/>
    </source>
</evidence>
<evidence type="ECO:0008006" key="5">
    <source>
        <dbReference type="Google" id="ProtNLM"/>
    </source>
</evidence>